<dbReference type="Proteomes" id="UP001143981">
    <property type="component" value="Unassembled WGS sequence"/>
</dbReference>
<keyword evidence="1 2" id="KW-0378">Hydrolase</keyword>
<evidence type="ECO:0000256" key="1">
    <source>
        <dbReference type="ARBA" id="ARBA00022801"/>
    </source>
</evidence>
<dbReference type="InterPro" id="IPR036463">
    <property type="entry name" value="Urease_gamma_sf"/>
</dbReference>
<dbReference type="PANTHER" id="PTHR33569:SF1">
    <property type="entry name" value="UREASE"/>
    <property type="match status" value="1"/>
</dbReference>
<feature type="non-terminal residue" evidence="2">
    <location>
        <position position="160"/>
    </location>
</feature>
<name>A0A9W7XR37_9FUNG</name>
<dbReference type="Gene3D" id="3.30.280.10">
    <property type="entry name" value="Urease, gamma-like subunit"/>
    <property type="match status" value="1"/>
</dbReference>
<accession>A0A9W7XR37</accession>
<dbReference type="AlphaFoldDB" id="A0A9W7XR37"/>
<protein>
    <submittedName>
        <fullName evidence="2">Urease</fullName>
        <ecNumber evidence="2">3.5.1.5</ecNumber>
    </submittedName>
</protein>
<dbReference type="EC" id="3.5.1.5" evidence="2"/>
<dbReference type="InterPro" id="IPR002026">
    <property type="entry name" value="Urease_gamma/gamma-beta_su"/>
</dbReference>
<gene>
    <name evidence="2" type="primary">URE1_2</name>
    <name evidence="2" type="ORF">LPJ61_006382</name>
</gene>
<keyword evidence="3" id="KW-1185">Reference proteome</keyword>
<dbReference type="GO" id="GO:0016151">
    <property type="term" value="F:nickel cation binding"/>
    <property type="evidence" value="ECO:0007669"/>
    <property type="project" value="InterPro"/>
</dbReference>
<dbReference type="NCBIfam" id="TIGR00193">
    <property type="entry name" value="urease_gam"/>
    <property type="match status" value="1"/>
</dbReference>
<dbReference type="PANTHER" id="PTHR33569">
    <property type="entry name" value="UREASE"/>
    <property type="match status" value="1"/>
</dbReference>
<organism evidence="2 3">
    <name type="scientific">Coemansia biformis</name>
    <dbReference type="NCBI Taxonomy" id="1286918"/>
    <lineage>
        <taxon>Eukaryota</taxon>
        <taxon>Fungi</taxon>
        <taxon>Fungi incertae sedis</taxon>
        <taxon>Zoopagomycota</taxon>
        <taxon>Kickxellomycotina</taxon>
        <taxon>Kickxellomycetes</taxon>
        <taxon>Kickxellales</taxon>
        <taxon>Kickxellaceae</taxon>
        <taxon>Coemansia</taxon>
    </lineage>
</organism>
<sequence length="160" mass="17664">MKLLPRELDKLTLNQAGLLAQRRLARGVRLNAAEATALVATVLLELIRDGIHSVSDLQSTGQHILGLRHVQPSVPQVLHDVQVEGTFRDGTFLVTVHNPVCTVDGDLRLALYGSGVQIGQGPDRAREIYNLFSDELAEDIRLNEDRRLAALNEINDDLFP</sequence>
<dbReference type="InterPro" id="IPR050069">
    <property type="entry name" value="Urease_subunit"/>
</dbReference>
<dbReference type="GO" id="GO:0043419">
    <property type="term" value="P:urea catabolic process"/>
    <property type="evidence" value="ECO:0007669"/>
    <property type="project" value="InterPro"/>
</dbReference>
<dbReference type="Pfam" id="PF00547">
    <property type="entry name" value="Urease_gamma"/>
    <property type="match status" value="1"/>
</dbReference>
<dbReference type="CDD" id="cd00390">
    <property type="entry name" value="Urease_gamma"/>
    <property type="match status" value="1"/>
</dbReference>
<dbReference type="OrthoDB" id="1708534at2759"/>
<evidence type="ECO:0000313" key="3">
    <source>
        <dbReference type="Proteomes" id="UP001143981"/>
    </source>
</evidence>
<comment type="caution">
    <text evidence="2">The sequence shown here is derived from an EMBL/GenBank/DDBJ whole genome shotgun (WGS) entry which is preliminary data.</text>
</comment>
<reference evidence="2" key="1">
    <citation type="submission" date="2022-07" db="EMBL/GenBank/DDBJ databases">
        <title>Phylogenomic reconstructions and comparative analyses of Kickxellomycotina fungi.</title>
        <authorList>
            <person name="Reynolds N.K."/>
            <person name="Stajich J.E."/>
            <person name="Barry K."/>
            <person name="Grigoriev I.V."/>
            <person name="Crous P."/>
            <person name="Smith M.E."/>
        </authorList>
    </citation>
    <scope>NUCLEOTIDE SEQUENCE</scope>
    <source>
        <strain evidence="2">BCRC 34381</strain>
    </source>
</reference>
<dbReference type="GO" id="GO:0009039">
    <property type="term" value="F:urease activity"/>
    <property type="evidence" value="ECO:0007669"/>
    <property type="project" value="UniProtKB-EC"/>
</dbReference>
<evidence type="ECO:0000313" key="2">
    <source>
        <dbReference type="EMBL" id="KAJ1719099.1"/>
    </source>
</evidence>
<proteinExistence type="predicted"/>
<dbReference type="SUPFAM" id="SSF54111">
    <property type="entry name" value="Urease, gamma-subunit"/>
    <property type="match status" value="1"/>
</dbReference>
<dbReference type="EMBL" id="JANBOI010003025">
    <property type="protein sequence ID" value="KAJ1719099.1"/>
    <property type="molecule type" value="Genomic_DNA"/>
</dbReference>